<dbReference type="InterPro" id="IPR036388">
    <property type="entry name" value="WH-like_DNA-bd_sf"/>
</dbReference>
<dbReference type="PANTHER" id="PTHR43133">
    <property type="entry name" value="RNA POLYMERASE ECF-TYPE SIGMA FACTO"/>
    <property type="match status" value="1"/>
</dbReference>
<dbReference type="InterPro" id="IPR013325">
    <property type="entry name" value="RNA_pol_sigma_r2"/>
</dbReference>
<dbReference type="RefSeq" id="WP_106524009.1">
    <property type="nucleotide sequence ID" value="NZ_PYGD01000007.1"/>
</dbReference>
<dbReference type="SUPFAM" id="SSF88659">
    <property type="entry name" value="Sigma3 and sigma4 domains of RNA polymerase sigma factors"/>
    <property type="match status" value="1"/>
</dbReference>
<dbReference type="Proteomes" id="UP000240572">
    <property type="component" value="Unassembled WGS sequence"/>
</dbReference>
<feature type="domain" description="RNA polymerase sigma factor 70 region 4 type 2" evidence="6">
    <location>
        <begin position="125"/>
        <end position="177"/>
    </location>
</feature>
<organism evidence="7 8">
    <name type="scientific">Taibaiella chishuiensis</name>
    <dbReference type="NCBI Taxonomy" id="1434707"/>
    <lineage>
        <taxon>Bacteria</taxon>
        <taxon>Pseudomonadati</taxon>
        <taxon>Bacteroidota</taxon>
        <taxon>Chitinophagia</taxon>
        <taxon>Chitinophagales</taxon>
        <taxon>Chitinophagaceae</taxon>
        <taxon>Taibaiella</taxon>
    </lineage>
</organism>
<feature type="domain" description="RNA polymerase sigma-70 region 2" evidence="5">
    <location>
        <begin position="25"/>
        <end position="92"/>
    </location>
</feature>
<dbReference type="AlphaFoldDB" id="A0A2P8D0J3"/>
<evidence type="ECO:0000259" key="6">
    <source>
        <dbReference type="Pfam" id="PF08281"/>
    </source>
</evidence>
<evidence type="ECO:0000256" key="2">
    <source>
        <dbReference type="ARBA" id="ARBA00023015"/>
    </source>
</evidence>
<evidence type="ECO:0000313" key="8">
    <source>
        <dbReference type="Proteomes" id="UP000240572"/>
    </source>
</evidence>
<dbReference type="SUPFAM" id="SSF88946">
    <property type="entry name" value="Sigma2 domain of RNA polymerase sigma factors"/>
    <property type="match status" value="1"/>
</dbReference>
<evidence type="ECO:0000259" key="5">
    <source>
        <dbReference type="Pfam" id="PF04542"/>
    </source>
</evidence>
<dbReference type="InterPro" id="IPR039425">
    <property type="entry name" value="RNA_pol_sigma-70-like"/>
</dbReference>
<keyword evidence="3" id="KW-0731">Sigma factor</keyword>
<dbReference type="InterPro" id="IPR014284">
    <property type="entry name" value="RNA_pol_sigma-70_dom"/>
</dbReference>
<dbReference type="GO" id="GO:0006352">
    <property type="term" value="P:DNA-templated transcription initiation"/>
    <property type="evidence" value="ECO:0007669"/>
    <property type="project" value="InterPro"/>
</dbReference>
<dbReference type="Gene3D" id="1.10.1740.10">
    <property type="match status" value="1"/>
</dbReference>
<evidence type="ECO:0000313" key="7">
    <source>
        <dbReference type="EMBL" id="PSK90731.1"/>
    </source>
</evidence>
<keyword evidence="2" id="KW-0805">Transcription regulation</keyword>
<dbReference type="EMBL" id="PYGD01000007">
    <property type="protein sequence ID" value="PSK90731.1"/>
    <property type="molecule type" value="Genomic_DNA"/>
</dbReference>
<dbReference type="InterPro" id="IPR013324">
    <property type="entry name" value="RNA_pol_sigma_r3/r4-like"/>
</dbReference>
<dbReference type="PRINTS" id="PR00038">
    <property type="entry name" value="HTHLUXR"/>
</dbReference>
<dbReference type="GO" id="GO:0003677">
    <property type="term" value="F:DNA binding"/>
    <property type="evidence" value="ECO:0007669"/>
    <property type="project" value="InterPro"/>
</dbReference>
<evidence type="ECO:0000256" key="3">
    <source>
        <dbReference type="ARBA" id="ARBA00023082"/>
    </source>
</evidence>
<dbReference type="NCBIfam" id="TIGR02937">
    <property type="entry name" value="sigma70-ECF"/>
    <property type="match status" value="1"/>
</dbReference>
<dbReference type="InterPro" id="IPR013249">
    <property type="entry name" value="RNA_pol_sigma70_r4_t2"/>
</dbReference>
<name>A0A2P8D0J3_9BACT</name>
<protein>
    <submittedName>
        <fullName evidence="7">RNA polymerase sigma-70 factor (ECF subfamily)</fullName>
    </submittedName>
</protein>
<sequence>MLVHTTDELLFLSIKEEDPYAFRILVDKYCDALLKHCCTYVKRRDIAEEIVSDVLLALWEKKHKINIVSSLRSYLYTATRNHSIDYLRAQTRNVTYENIEDVMDAAGAEGSLGDFDSRDYTLDFRQELEALLIVLPPKRRKIFILYKDGMKHKEIAEMLRLSEKTVRNNIERAVRQLKASAINYGKVSPLVLLLLVY</sequence>
<dbReference type="NCBIfam" id="TIGR02985">
    <property type="entry name" value="Sig70_bacteroi1"/>
    <property type="match status" value="1"/>
</dbReference>
<keyword evidence="8" id="KW-1185">Reference proteome</keyword>
<dbReference type="InterPro" id="IPR007627">
    <property type="entry name" value="RNA_pol_sigma70_r2"/>
</dbReference>
<comment type="similarity">
    <text evidence="1">Belongs to the sigma-70 factor family. ECF subfamily.</text>
</comment>
<comment type="caution">
    <text evidence="7">The sequence shown here is derived from an EMBL/GenBank/DDBJ whole genome shotgun (WGS) entry which is preliminary data.</text>
</comment>
<dbReference type="GO" id="GO:0016987">
    <property type="term" value="F:sigma factor activity"/>
    <property type="evidence" value="ECO:0007669"/>
    <property type="project" value="UniProtKB-KW"/>
</dbReference>
<accession>A0A2P8D0J3</accession>
<gene>
    <name evidence="7" type="ORF">B0I18_107141</name>
</gene>
<dbReference type="CDD" id="cd06171">
    <property type="entry name" value="Sigma70_r4"/>
    <property type="match status" value="1"/>
</dbReference>
<dbReference type="Pfam" id="PF04542">
    <property type="entry name" value="Sigma70_r2"/>
    <property type="match status" value="1"/>
</dbReference>
<evidence type="ECO:0000256" key="4">
    <source>
        <dbReference type="ARBA" id="ARBA00023163"/>
    </source>
</evidence>
<reference evidence="7 8" key="1">
    <citation type="submission" date="2018-03" db="EMBL/GenBank/DDBJ databases">
        <title>Genomic Encyclopedia of Type Strains, Phase III (KMG-III): the genomes of soil and plant-associated and newly described type strains.</title>
        <authorList>
            <person name="Whitman W."/>
        </authorList>
    </citation>
    <scope>NUCLEOTIDE SEQUENCE [LARGE SCALE GENOMIC DNA]</scope>
    <source>
        <strain evidence="7 8">CGMCC 1.12700</strain>
    </source>
</reference>
<dbReference type="InterPro" id="IPR000792">
    <property type="entry name" value="Tscrpt_reg_LuxR_C"/>
</dbReference>
<proteinExistence type="inferred from homology"/>
<dbReference type="Gene3D" id="1.10.10.10">
    <property type="entry name" value="Winged helix-like DNA-binding domain superfamily/Winged helix DNA-binding domain"/>
    <property type="match status" value="1"/>
</dbReference>
<dbReference type="PANTHER" id="PTHR43133:SF46">
    <property type="entry name" value="RNA POLYMERASE SIGMA-70 FACTOR ECF SUBFAMILY"/>
    <property type="match status" value="1"/>
</dbReference>
<evidence type="ECO:0000256" key="1">
    <source>
        <dbReference type="ARBA" id="ARBA00010641"/>
    </source>
</evidence>
<dbReference type="InterPro" id="IPR014327">
    <property type="entry name" value="RNA_pol_sigma70_bacteroid"/>
</dbReference>
<dbReference type="OrthoDB" id="659361at2"/>
<dbReference type="Pfam" id="PF08281">
    <property type="entry name" value="Sigma70_r4_2"/>
    <property type="match status" value="1"/>
</dbReference>
<keyword evidence="4" id="KW-0804">Transcription</keyword>